<dbReference type="GO" id="GO:0008713">
    <property type="term" value="F:ADP-heptose-lipopolysaccharide heptosyltransferase activity"/>
    <property type="evidence" value="ECO:0007669"/>
    <property type="project" value="TreeGrafter"/>
</dbReference>
<gene>
    <name evidence="3" type="ORF">EQG79_00280</name>
</gene>
<dbReference type="AlphaFoldDB" id="A0A4Q2UM15"/>
<dbReference type="EMBL" id="SBLB01000001">
    <property type="protein sequence ID" value="RYC70623.1"/>
    <property type="molecule type" value="Genomic_DNA"/>
</dbReference>
<dbReference type="Proteomes" id="UP000290407">
    <property type="component" value="Unassembled WGS sequence"/>
</dbReference>
<evidence type="ECO:0000256" key="2">
    <source>
        <dbReference type="ARBA" id="ARBA00022679"/>
    </source>
</evidence>
<dbReference type="PANTHER" id="PTHR30160">
    <property type="entry name" value="TETRAACYLDISACCHARIDE 4'-KINASE-RELATED"/>
    <property type="match status" value="1"/>
</dbReference>
<protein>
    <submittedName>
        <fullName evidence="3">Glycosyl transferase</fullName>
    </submittedName>
</protein>
<keyword evidence="4" id="KW-1185">Reference proteome</keyword>
<dbReference type="InterPro" id="IPR051199">
    <property type="entry name" value="LPS_LOS_Heptosyltrfase"/>
</dbReference>
<evidence type="ECO:0000256" key="1">
    <source>
        <dbReference type="ARBA" id="ARBA00022676"/>
    </source>
</evidence>
<keyword evidence="1" id="KW-0328">Glycosyltransferase</keyword>
<dbReference type="Pfam" id="PF01075">
    <property type="entry name" value="Glyco_transf_9"/>
    <property type="match status" value="1"/>
</dbReference>
<accession>A0A4Q2UM15</accession>
<proteinExistence type="predicted"/>
<evidence type="ECO:0000313" key="3">
    <source>
        <dbReference type="EMBL" id="RYC70623.1"/>
    </source>
</evidence>
<organism evidence="3 4">
    <name type="scientific">Spirosoma sordidisoli</name>
    <dbReference type="NCBI Taxonomy" id="2502893"/>
    <lineage>
        <taxon>Bacteria</taxon>
        <taxon>Pseudomonadati</taxon>
        <taxon>Bacteroidota</taxon>
        <taxon>Cytophagia</taxon>
        <taxon>Cytophagales</taxon>
        <taxon>Cytophagaceae</taxon>
        <taxon>Spirosoma</taxon>
    </lineage>
</organism>
<reference evidence="3 4" key="1">
    <citation type="submission" date="2019-01" db="EMBL/GenBank/DDBJ databases">
        <title>Spirosoma flava sp. nov., a propanil-degrading bacterium isolated from herbicide-contaminated soil.</title>
        <authorList>
            <person name="Zhang L."/>
            <person name="Jiang J.-D."/>
        </authorList>
    </citation>
    <scope>NUCLEOTIDE SEQUENCE [LARGE SCALE GENOMIC DNA]</scope>
    <source>
        <strain evidence="3 4">TY50</strain>
    </source>
</reference>
<keyword evidence="2 3" id="KW-0808">Transferase</keyword>
<comment type="caution">
    <text evidence="3">The sequence shown here is derived from an EMBL/GenBank/DDBJ whole genome shotgun (WGS) entry which is preliminary data.</text>
</comment>
<dbReference type="CDD" id="cd03789">
    <property type="entry name" value="GT9_LPS_heptosyltransferase"/>
    <property type="match status" value="1"/>
</dbReference>
<dbReference type="SUPFAM" id="SSF53756">
    <property type="entry name" value="UDP-Glycosyltransferase/glycogen phosphorylase"/>
    <property type="match status" value="1"/>
</dbReference>
<sequence length="349" mass="40339">MGFRPGSEWHQFRTLWTYRYRKYTHIAGKFVSFALKYIHLQRLKLKAGGRPLVAIILSEQMGDIIACEPVARDVRQRHPDAYIIWVVREAYIELVKHHPDLDGYLVEKCPSERMWLIRSGIYDKVYNLHISHRKCKYCPEDPINPTADQIGLTFDNYYHRGDLLYMFSQAAGLPALTDEPRMYIPEPVRERVASLKLPARPIVIHCQSSHVLRDWPAENWNRLVQWLIDTYRYPVVEIGLKPVVHINDSQYISVCGQLNLLETAEVIRHARLFVGIDSGPAHMANAGGTESVLLLGKLFDFVDYLPYSGRYKRGEGVTILNKFGYPCAELPYEWVQQAVAQRLGQPKFV</sequence>
<dbReference type="PANTHER" id="PTHR30160:SF1">
    <property type="entry name" value="LIPOPOLYSACCHARIDE 1,2-N-ACETYLGLUCOSAMINETRANSFERASE-RELATED"/>
    <property type="match status" value="1"/>
</dbReference>
<dbReference type="InterPro" id="IPR002201">
    <property type="entry name" value="Glyco_trans_9"/>
</dbReference>
<name>A0A4Q2UM15_9BACT</name>
<evidence type="ECO:0000313" key="4">
    <source>
        <dbReference type="Proteomes" id="UP000290407"/>
    </source>
</evidence>
<dbReference type="GO" id="GO:0005829">
    <property type="term" value="C:cytosol"/>
    <property type="evidence" value="ECO:0007669"/>
    <property type="project" value="TreeGrafter"/>
</dbReference>
<dbReference type="GO" id="GO:0009244">
    <property type="term" value="P:lipopolysaccharide core region biosynthetic process"/>
    <property type="evidence" value="ECO:0007669"/>
    <property type="project" value="TreeGrafter"/>
</dbReference>
<dbReference type="Gene3D" id="3.40.50.2000">
    <property type="entry name" value="Glycogen Phosphorylase B"/>
    <property type="match status" value="2"/>
</dbReference>